<dbReference type="Proteomes" id="UP000001072">
    <property type="component" value="Unassembled WGS sequence"/>
</dbReference>
<dbReference type="Gene3D" id="3.40.50.300">
    <property type="entry name" value="P-loop containing nucleotide triphosphate hydrolases"/>
    <property type="match status" value="1"/>
</dbReference>
<dbReference type="GeneID" id="18923369"/>
<dbReference type="EMBL" id="GL883116">
    <property type="protein sequence ID" value="EGG04868.1"/>
    <property type="molecule type" value="Genomic_DNA"/>
</dbReference>
<reference evidence="2" key="1">
    <citation type="journal article" date="2011" name="Proc. Natl. Acad. Sci. U.S.A.">
        <title>Obligate biotrophy features unraveled by the genomic analysis of rust fungi.</title>
        <authorList>
            <person name="Duplessis S."/>
            <person name="Cuomo C.A."/>
            <person name="Lin Y.-C."/>
            <person name="Aerts A."/>
            <person name="Tisserant E."/>
            <person name="Veneault-Fourrey C."/>
            <person name="Joly D.L."/>
            <person name="Hacquard S."/>
            <person name="Amselem J."/>
            <person name="Cantarel B.L."/>
            <person name="Chiu R."/>
            <person name="Coutinho P.M."/>
            <person name="Feau N."/>
            <person name="Field M."/>
            <person name="Frey P."/>
            <person name="Gelhaye E."/>
            <person name="Goldberg J."/>
            <person name="Grabherr M.G."/>
            <person name="Kodira C.D."/>
            <person name="Kohler A."/>
            <person name="Kuees U."/>
            <person name="Lindquist E.A."/>
            <person name="Lucas S.M."/>
            <person name="Mago R."/>
            <person name="Mauceli E."/>
            <person name="Morin E."/>
            <person name="Murat C."/>
            <person name="Pangilinan J.L."/>
            <person name="Park R."/>
            <person name="Pearson M."/>
            <person name="Quesneville H."/>
            <person name="Rouhier N."/>
            <person name="Sakthikumar S."/>
            <person name="Salamov A.A."/>
            <person name="Schmutz J."/>
            <person name="Selles B."/>
            <person name="Shapiro H."/>
            <person name="Tanguay P."/>
            <person name="Tuskan G.A."/>
            <person name="Henrissat B."/>
            <person name="Van de Peer Y."/>
            <person name="Rouze P."/>
            <person name="Ellis J.G."/>
            <person name="Dodds P.N."/>
            <person name="Schein J.E."/>
            <person name="Zhong S."/>
            <person name="Hamelin R.C."/>
            <person name="Grigoriev I.V."/>
            <person name="Szabo L.J."/>
            <person name="Martin F."/>
        </authorList>
    </citation>
    <scope>NUCLEOTIDE SEQUENCE [LARGE SCALE GENOMIC DNA]</scope>
    <source>
        <strain evidence="2">98AG31 / pathotype 3-4-7</strain>
    </source>
</reference>
<evidence type="ECO:0000313" key="1">
    <source>
        <dbReference type="EMBL" id="EGG04868.1"/>
    </source>
</evidence>
<dbReference type="AlphaFoldDB" id="F4RRZ2"/>
<evidence type="ECO:0000313" key="2">
    <source>
        <dbReference type="Proteomes" id="UP000001072"/>
    </source>
</evidence>
<dbReference type="KEGG" id="mlr:MELLADRAFT_108099"/>
<dbReference type="VEuPathDB" id="FungiDB:MELLADRAFT_108099"/>
<protein>
    <submittedName>
        <fullName evidence="1">Uncharacterized protein</fullName>
    </submittedName>
</protein>
<dbReference type="RefSeq" id="XP_007411959.1">
    <property type="nucleotide sequence ID" value="XM_007411897.1"/>
</dbReference>
<keyword evidence="2" id="KW-1185">Reference proteome</keyword>
<accession>F4RRZ2</accession>
<dbReference type="OrthoDB" id="2504739at2759"/>
<proteinExistence type="predicted"/>
<name>F4RRZ2_MELLP</name>
<sequence length="190" mass="21043">MSKTLNKAEDLFTIIPPESLVSNDKFLQMVIYSRTVDLTLNVMYVVCKARGNPSNINIGNSDCIQHYHSITVEKDKVQQAKEYGEGKFSILSCSPALELGQNQNQVKLIVIMGAMDPSISYQLSGKAGCDGHSGLIVYFVRCKMPKSPNNASEIVTTLMTNQDQMHVFRLTSCCLRVAYAVNTLKNKKGN</sequence>
<gene>
    <name evidence="1" type="ORF">MELLADRAFT_108099</name>
</gene>
<organism evidence="2">
    <name type="scientific">Melampsora larici-populina (strain 98AG31 / pathotype 3-4-7)</name>
    <name type="common">Poplar leaf rust fungus</name>
    <dbReference type="NCBI Taxonomy" id="747676"/>
    <lineage>
        <taxon>Eukaryota</taxon>
        <taxon>Fungi</taxon>
        <taxon>Dikarya</taxon>
        <taxon>Basidiomycota</taxon>
        <taxon>Pucciniomycotina</taxon>
        <taxon>Pucciniomycetes</taxon>
        <taxon>Pucciniales</taxon>
        <taxon>Melampsoraceae</taxon>
        <taxon>Melampsora</taxon>
    </lineage>
</organism>
<dbReference type="HOGENOM" id="CLU_103027_0_0_1"/>
<dbReference type="InParanoid" id="F4RRZ2"/>
<dbReference type="InterPro" id="IPR027417">
    <property type="entry name" value="P-loop_NTPase"/>
</dbReference>
<dbReference type="SUPFAM" id="SSF52540">
    <property type="entry name" value="P-loop containing nucleoside triphosphate hydrolases"/>
    <property type="match status" value="1"/>
</dbReference>